<comment type="caution">
    <text evidence="1">The sequence shown here is derived from an EMBL/GenBank/DDBJ whole genome shotgun (WGS) entry which is preliminary data.</text>
</comment>
<reference evidence="3 6" key="3">
    <citation type="submission" date="2019-10" db="EMBL/GenBank/DDBJ databases">
        <authorList>
            <consortium name="Melissa Lawson"/>
            <person name="O'neill I."/>
        </authorList>
    </citation>
    <scope>NUCLEOTIDE SEQUENCE [LARGE SCALE GENOMIC DNA]</scope>
    <source>
        <strain evidence="3">LH_658</strain>
    </source>
</reference>
<reference evidence="2 5" key="2">
    <citation type="submission" date="2019-07" db="EMBL/GenBank/DDBJ databases">
        <authorList>
            <person name="Chang H.-W."/>
            <person name="Raman A."/>
            <person name="Venkatesh S."/>
            <person name="Gehrig J."/>
        </authorList>
    </citation>
    <scope>NUCLEOTIDE SEQUENCE [LARGE SCALE GENOMIC DNA]</scope>
    <source>
        <strain evidence="2">Bifidobacterium_pseudocatenulatum_LFYP_29</strain>
    </source>
</reference>
<evidence type="ECO:0000313" key="2">
    <source>
        <dbReference type="EMBL" id="VUX65121.1"/>
    </source>
</evidence>
<dbReference type="Proteomes" id="UP000494211">
    <property type="component" value="Unassembled WGS sequence"/>
</dbReference>
<dbReference type="Proteomes" id="UP000216789">
    <property type="component" value="Unassembled WGS sequence"/>
</dbReference>
<reference evidence="1 4" key="1">
    <citation type="journal article" date="2017" name="ISME J.">
        <title>Unveiling bifidobacterial biogeography across the mammalian branch of the tree of life.</title>
        <authorList>
            <person name="Milani C."/>
            <person name="Mangifesta M."/>
            <person name="Mancabelli L."/>
            <person name="Lugli G.A."/>
            <person name="James K."/>
            <person name="Duranti S."/>
            <person name="Turroni F."/>
            <person name="Ferrario C."/>
            <person name="Ossiprandi M.C."/>
            <person name="van Sinderen D."/>
            <person name="Ventura M."/>
        </authorList>
    </citation>
    <scope>NUCLEOTIDE SEQUENCE [LARGE SCALE GENOMIC DNA]</scope>
    <source>
        <strain evidence="1 4">1E</strain>
    </source>
</reference>
<organism evidence="1 4">
    <name type="scientific">Bifidobacterium pseudocatenulatum</name>
    <dbReference type="NCBI Taxonomy" id="28026"/>
    <lineage>
        <taxon>Bacteria</taxon>
        <taxon>Bacillati</taxon>
        <taxon>Actinomycetota</taxon>
        <taxon>Actinomycetes</taxon>
        <taxon>Bifidobacteriales</taxon>
        <taxon>Bifidobacteriaceae</taxon>
        <taxon>Bifidobacterium</taxon>
    </lineage>
</organism>
<dbReference type="EMBL" id="MNLB01000011">
    <property type="protein sequence ID" value="PAC72819.1"/>
    <property type="molecule type" value="Genomic_DNA"/>
</dbReference>
<dbReference type="STRING" id="28026.GCA_000940535_01060"/>
<name>A0A173ZU27_BIFPS</name>
<dbReference type="EMBL" id="CABHOD010000008">
    <property type="protein sequence ID" value="VUX65121.1"/>
    <property type="molecule type" value="Genomic_DNA"/>
</dbReference>
<dbReference type="AlphaFoldDB" id="A0A173ZU27"/>
<protein>
    <submittedName>
        <fullName evidence="1">Uncharacterized protein</fullName>
    </submittedName>
</protein>
<evidence type="ECO:0000313" key="5">
    <source>
        <dbReference type="Proteomes" id="UP000331308"/>
    </source>
</evidence>
<keyword evidence="6" id="KW-1185">Reference proteome</keyword>
<evidence type="ECO:0000313" key="6">
    <source>
        <dbReference type="Proteomes" id="UP000494211"/>
    </source>
</evidence>
<evidence type="ECO:0000313" key="1">
    <source>
        <dbReference type="EMBL" id="PAC72819.1"/>
    </source>
</evidence>
<evidence type="ECO:0000313" key="3">
    <source>
        <dbReference type="EMBL" id="VWQ19407.1"/>
    </source>
</evidence>
<proteinExistence type="predicted"/>
<sequence length="47" mass="5291">MRLAIIHRVMANFVFFSTLCRCGVVSVFADTLESGKFREFSGKKGFS</sequence>
<dbReference type="Proteomes" id="UP000331308">
    <property type="component" value="Unassembled WGS sequence"/>
</dbReference>
<accession>A0A173ZU27</accession>
<dbReference type="RefSeq" id="WP_004222245.1">
    <property type="nucleotide sequence ID" value="NZ_JBDFZQ010000026.1"/>
</dbReference>
<dbReference type="EMBL" id="CABWJV010000003">
    <property type="protein sequence ID" value="VWQ19407.1"/>
    <property type="molecule type" value="Genomic_DNA"/>
</dbReference>
<evidence type="ECO:0000313" key="4">
    <source>
        <dbReference type="Proteomes" id="UP000216789"/>
    </source>
</evidence>
<gene>
    <name evidence="3" type="ORF">BIFLH658_01071</name>
    <name evidence="2" type="ORF">BPLFYP29_01760</name>
    <name evidence="1" type="ORF">BPS1E_1703</name>
</gene>